<gene>
    <name evidence="4" type="ORF">GYA55_09775</name>
</gene>
<dbReference type="CDD" id="cd01130">
    <property type="entry name" value="VirB11-like_ATPase"/>
    <property type="match status" value="1"/>
</dbReference>
<evidence type="ECO:0000256" key="2">
    <source>
        <dbReference type="SAM" id="MobiDB-lite"/>
    </source>
</evidence>
<dbReference type="PANTHER" id="PTHR30486:SF6">
    <property type="entry name" value="TYPE IV PILUS RETRACTATION ATPASE PILT"/>
    <property type="match status" value="1"/>
</dbReference>
<dbReference type="SUPFAM" id="SSF52540">
    <property type="entry name" value="P-loop containing nucleoside triphosphate hydrolases"/>
    <property type="match status" value="1"/>
</dbReference>
<dbReference type="Proteomes" id="UP000524246">
    <property type="component" value="Unassembled WGS sequence"/>
</dbReference>
<dbReference type="Gene3D" id="3.30.450.380">
    <property type="match status" value="1"/>
</dbReference>
<dbReference type="EMBL" id="JAAZON010000440">
    <property type="protein sequence ID" value="NMC63440.1"/>
    <property type="molecule type" value="Genomic_DNA"/>
</dbReference>
<feature type="region of interest" description="Disordered" evidence="2">
    <location>
        <begin position="29"/>
        <end position="66"/>
    </location>
</feature>
<dbReference type="InterPro" id="IPR027417">
    <property type="entry name" value="P-loop_NTPase"/>
</dbReference>
<dbReference type="PANTHER" id="PTHR30486">
    <property type="entry name" value="TWITCHING MOTILITY PROTEIN PILT"/>
    <property type="match status" value="1"/>
</dbReference>
<evidence type="ECO:0000256" key="1">
    <source>
        <dbReference type="ARBA" id="ARBA00006611"/>
    </source>
</evidence>
<dbReference type="Gene3D" id="3.40.50.300">
    <property type="entry name" value="P-loop containing nucleotide triphosphate hydrolases"/>
    <property type="match status" value="1"/>
</dbReference>
<evidence type="ECO:0000313" key="4">
    <source>
        <dbReference type="EMBL" id="NMC63440.1"/>
    </source>
</evidence>
<protein>
    <submittedName>
        <fullName evidence="4">CpaF family protein</fullName>
    </submittedName>
</protein>
<comment type="similarity">
    <text evidence="1">Belongs to the GSP E family.</text>
</comment>
<proteinExistence type="inferred from homology"/>
<dbReference type="Pfam" id="PF00437">
    <property type="entry name" value="T2SSE"/>
    <property type="match status" value="1"/>
</dbReference>
<dbReference type="GO" id="GO:0016887">
    <property type="term" value="F:ATP hydrolysis activity"/>
    <property type="evidence" value="ECO:0007669"/>
    <property type="project" value="InterPro"/>
</dbReference>
<name>A0A7X9FSD1_9DELT</name>
<evidence type="ECO:0000313" key="5">
    <source>
        <dbReference type="Proteomes" id="UP000524246"/>
    </source>
</evidence>
<feature type="domain" description="Bacterial type II secretion system protein E" evidence="3">
    <location>
        <begin position="197"/>
        <end position="399"/>
    </location>
</feature>
<dbReference type="InterPro" id="IPR001482">
    <property type="entry name" value="T2SS/T4SS_dom"/>
</dbReference>
<sequence>MSTGSKDKDALINLFSTRSLQSRLIEGRSIDSLPANPGASSVPSSSNTTTRRQAPRSGTQASLSPLASTVLREARRELGSDLKLQQAQQEGQGISEEAIAAAVDRVIRKRGEPIDDIERANVIIHLQKDLMGWGVLQPLIDNNEVTDIHVYDYQTVVLQRGKISEITGLHWPNKQAYVAFIDRLLLRLGKSLTTQQHTVDASFPNGIRICAIHESVCGIRGPLLCIRIPRVVNVSLEGLVSYQVAPPLIVNYMASLVRSGLCTQMIAGETGTGKTTLIRCLGTQFGPDESIIAVEDTPELIFQHPFFRSLISRPPNAEGVGEVTLQEHIKTTLRMTPTRVLLGEMRTPYAAEAFLESAQTGHVGMSTIHARNARETLVRLESLLGRAQKSVSIDIIRQQIALAVDSVVWMFREKGSGRIRIGEVIEVGHFVEGVIQVRPMFKLIETGERPVWRVESWSSNFDSVLADDGIFLGDHPREITFNDMDTESKKERH</sequence>
<feature type="compositionally biased region" description="Polar residues" evidence="2">
    <location>
        <begin position="38"/>
        <end position="66"/>
    </location>
</feature>
<accession>A0A7X9FSD1</accession>
<dbReference type="AlphaFoldDB" id="A0A7X9FSD1"/>
<dbReference type="InterPro" id="IPR050921">
    <property type="entry name" value="T4SS_GSP_E_ATPase"/>
</dbReference>
<organism evidence="4 5">
    <name type="scientific">SAR324 cluster bacterium</name>
    <dbReference type="NCBI Taxonomy" id="2024889"/>
    <lineage>
        <taxon>Bacteria</taxon>
        <taxon>Deltaproteobacteria</taxon>
        <taxon>SAR324 cluster</taxon>
    </lineage>
</organism>
<comment type="caution">
    <text evidence="4">The sequence shown here is derived from an EMBL/GenBank/DDBJ whole genome shotgun (WGS) entry which is preliminary data.</text>
</comment>
<reference evidence="4 5" key="1">
    <citation type="journal article" date="2020" name="Biotechnol. Biofuels">
        <title>New insights from the biogas microbiome by comprehensive genome-resolved metagenomics of nearly 1600 species originating from multiple anaerobic digesters.</title>
        <authorList>
            <person name="Campanaro S."/>
            <person name="Treu L."/>
            <person name="Rodriguez-R L.M."/>
            <person name="Kovalovszki A."/>
            <person name="Ziels R.M."/>
            <person name="Maus I."/>
            <person name="Zhu X."/>
            <person name="Kougias P.G."/>
            <person name="Basile A."/>
            <person name="Luo G."/>
            <person name="Schluter A."/>
            <person name="Konstantinidis K.T."/>
            <person name="Angelidaki I."/>
        </authorList>
    </citation>
    <scope>NUCLEOTIDE SEQUENCE [LARGE SCALE GENOMIC DNA]</scope>
    <source>
        <strain evidence="4">AS27yjCOA_65</strain>
    </source>
</reference>
<evidence type="ECO:0000259" key="3">
    <source>
        <dbReference type="Pfam" id="PF00437"/>
    </source>
</evidence>